<reference evidence="1" key="1">
    <citation type="submission" date="2022-08" db="EMBL/GenBank/DDBJ databases">
        <title>Genomic Encyclopedia of Type Strains, Phase V (KMG-V): Genome sequencing to study the core and pangenomes of soil and plant-associated prokaryotes.</title>
        <authorList>
            <person name="Whitman W."/>
        </authorList>
    </citation>
    <scope>NUCLEOTIDE SEQUENCE</scope>
    <source>
        <strain evidence="1">SP3012</strain>
    </source>
</reference>
<organism evidence="1 2">
    <name type="scientific">Salinibacter ruber</name>
    <dbReference type="NCBI Taxonomy" id="146919"/>
    <lineage>
        <taxon>Bacteria</taxon>
        <taxon>Pseudomonadati</taxon>
        <taxon>Rhodothermota</taxon>
        <taxon>Rhodothermia</taxon>
        <taxon>Rhodothermales</taxon>
        <taxon>Salinibacteraceae</taxon>
        <taxon>Salinibacter</taxon>
    </lineage>
</organism>
<gene>
    <name evidence="1" type="ORF">GGQ01_002975</name>
</gene>
<dbReference type="AlphaFoldDB" id="A0A9X3A041"/>
<accession>A0A9X3A041</accession>
<comment type="caution">
    <text evidence="1">The sequence shown here is derived from an EMBL/GenBank/DDBJ whole genome shotgun (WGS) entry which is preliminary data.</text>
</comment>
<dbReference type="EMBL" id="JANUBF010000028">
    <property type="protein sequence ID" value="MCS4037886.1"/>
    <property type="molecule type" value="Genomic_DNA"/>
</dbReference>
<evidence type="ECO:0000313" key="2">
    <source>
        <dbReference type="Proteomes" id="UP001155040"/>
    </source>
</evidence>
<proteinExistence type="predicted"/>
<protein>
    <submittedName>
        <fullName evidence="1">Uncharacterized protein</fullName>
    </submittedName>
</protein>
<dbReference type="Proteomes" id="UP001155040">
    <property type="component" value="Unassembled WGS sequence"/>
</dbReference>
<sequence length="109" mass="12440">MSQWVLKLIKRHPTPDEVVEAGVETVAEIPYVAEERAREVIDNSRSSVAGQTDPDTGLALSVVAEDLLRLEKRIDRLKDRLWDRKKLKGPSCLKEHRRDRQMGRCGALH</sequence>
<name>A0A9X3A041_9BACT</name>
<evidence type="ECO:0000313" key="1">
    <source>
        <dbReference type="EMBL" id="MCS4037886.1"/>
    </source>
</evidence>